<protein>
    <submittedName>
        <fullName evidence="7">FSCN2 protein</fullName>
    </submittedName>
</protein>
<gene>
    <name evidence="7" type="primary">Fscn2</name>
    <name evidence="7" type="ORF">PEDTOR_R02508</name>
</gene>
<feature type="non-terminal residue" evidence="7">
    <location>
        <position position="1"/>
    </location>
</feature>
<sequence length="485" mass="52683">MPTNGIHQVLKIQFGLINCESRYLTAESFGYKVNASAPSLKRKQIWTLEQDEADSSVVFLKSHLGRYLGADKDGKVRCEAEQPGRDEGFSIITQSDGRWALQSAPHRRFFGGREDRLSCFAPSVTEGELWTVHLAMHPQANLLSVSRRRYAHLSPQEDEIATDSNLPWGVDALITLCFQDKKYSLRTADERYLRCDGTLVPQPGDCTGYTLEFKAGKLAFKDCDGKYLAPTGPTGTLKSGRSSKPGKDELFDLEESHPQVVFTAANGRYVSIRQVWVCRALWVPTGGVCGCVGLRGCPRGVCVGVHGSVGAHGGCVWVCRAPWVPTGWVGGCAGLRGHAQCGCAGLCGCPRGVCAGVQGSVGEDEEFTLKLINRPMLVLRGEHGFIRGGWQAGGGGASRVARVVRLHPADDPWGPSAGQGGKFWYVASSGSVCSDGDLSEDFFFEFRERGRVAIKAKNGRYLRGDPAGTLRADSESVLRATLWEY</sequence>
<accession>A0A7K6NDK0</accession>
<comment type="similarity">
    <text evidence="2">Belongs to the fascin family.</text>
</comment>
<feature type="non-terminal residue" evidence="7">
    <location>
        <position position="485"/>
    </location>
</feature>
<keyword evidence="4" id="KW-0009">Actin-binding</keyword>
<dbReference type="EMBL" id="VZRU01007775">
    <property type="protein sequence ID" value="NWW46882.1"/>
    <property type="molecule type" value="Genomic_DNA"/>
</dbReference>
<dbReference type="FunFam" id="2.80.10.50:FF:000010">
    <property type="entry name" value="Fascin"/>
    <property type="match status" value="1"/>
</dbReference>
<feature type="domain" description="Fascin-like" evidence="6">
    <location>
        <begin position="421"/>
        <end position="485"/>
    </location>
</feature>
<evidence type="ECO:0000313" key="8">
    <source>
        <dbReference type="Proteomes" id="UP000565207"/>
    </source>
</evidence>
<dbReference type="GO" id="GO:0030674">
    <property type="term" value="F:protein-macromolecule adaptor activity"/>
    <property type="evidence" value="ECO:0007669"/>
    <property type="project" value="InterPro"/>
</dbReference>
<dbReference type="GO" id="GO:0051017">
    <property type="term" value="P:actin filament bundle assembly"/>
    <property type="evidence" value="ECO:0007669"/>
    <property type="project" value="TreeGrafter"/>
</dbReference>
<evidence type="ECO:0000256" key="2">
    <source>
        <dbReference type="ARBA" id="ARBA00007415"/>
    </source>
</evidence>
<evidence type="ECO:0000256" key="3">
    <source>
        <dbReference type="ARBA" id="ARBA00022490"/>
    </source>
</evidence>
<evidence type="ECO:0000313" key="7">
    <source>
        <dbReference type="EMBL" id="NWW46882.1"/>
    </source>
</evidence>
<dbReference type="InterPro" id="IPR008999">
    <property type="entry name" value="Actin-crosslinking"/>
</dbReference>
<evidence type="ECO:0000256" key="1">
    <source>
        <dbReference type="ARBA" id="ARBA00004245"/>
    </source>
</evidence>
<dbReference type="GO" id="GO:0051015">
    <property type="term" value="F:actin filament binding"/>
    <property type="evidence" value="ECO:0007669"/>
    <property type="project" value="InterPro"/>
</dbReference>
<dbReference type="CDD" id="cd23345">
    <property type="entry name" value="beta-trefoil_FSCN2_rpt1"/>
    <property type="match status" value="1"/>
</dbReference>
<dbReference type="InterPro" id="IPR024703">
    <property type="entry name" value="Fascin_metazoans"/>
</dbReference>
<dbReference type="FunFam" id="2.80.10.50:FF:000015">
    <property type="entry name" value="Fascin"/>
    <property type="match status" value="1"/>
</dbReference>
<proteinExistence type="inferred from homology"/>
<evidence type="ECO:0000256" key="5">
    <source>
        <dbReference type="ARBA" id="ARBA00023212"/>
    </source>
</evidence>
<dbReference type="AlphaFoldDB" id="A0A7K6NDK0"/>
<reference evidence="7 8" key="1">
    <citation type="submission" date="2019-09" db="EMBL/GenBank/DDBJ databases">
        <title>Bird 10,000 Genomes (B10K) Project - Family phase.</title>
        <authorList>
            <person name="Zhang G."/>
        </authorList>
    </citation>
    <scope>NUCLEOTIDE SEQUENCE [LARGE SCALE GENOMIC DNA]</scope>
    <source>
        <strain evidence="7">B10K-DU-029-80</strain>
        <tissue evidence="7">Muscle</tissue>
    </source>
</reference>
<dbReference type="PIRSF" id="PIRSF005682">
    <property type="entry name" value="Fascin"/>
    <property type="match status" value="1"/>
</dbReference>
<dbReference type="SUPFAM" id="SSF50405">
    <property type="entry name" value="Actin-crosslinking proteins"/>
    <property type="match status" value="3"/>
</dbReference>
<dbReference type="InterPro" id="IPR010431">
    <property type="entry name" value="Fascin"/>
</dbReference>
<keyword evidence="5" id="KW-0206">Cytoskeleton</keyword>
<dbReference type="PANTHER" id="PTHR10551">
    <property type="entry name" value="FASCIN"/>
    <property type="match status" value="1"/>
</dbReference>
<dbReference type="CDD" id="cd23349">
    <property type="entry name" value="beta-trefoil_FSCN2_rpt2"/>
    <property type="match status" value="1"/>
</dbReference>
<keyword evidence="8" id="KW-1185">Reference proteome</keyword>
<dbReference type="GO" id="GO:0007163">
    <property type="term" value="P:establishment or maintenance of cell polarity"/>
    <property type="evidence" value="ECO:0007669"/>
    <property type="project" value="TreeGrafter"/>
</dbReference>
<dbReference type="GO" id="GO:0005737">
    <property type="term" value="C:cytoplasm"/>
    <property type="evidence" value="ECO:0007669"/>
    <property type="project" value="TreeGrafter"/>
</dbReference>
<dbReference type="InterPro" id="IPR022768">
    <property type="entry name" value="Fascin-like_dom"/>
</dbReference>
<comment type="subcellular location">
    <subcellularLocation>
        <location evidence="1">Cytoplasm</location>
        <location evidence="1">Cytoskeleton</location>
    </subcellularLocation>
</comment>
<name>A0A7K6NDK0_PEDTO</name>
<comment type="caution">
    <text evidence="7">The sequence shown here is derived from an EMBL/GenBank/DDBJ whole genome shotgun (WGS) entry which is preliminary data.</text>
</comment>
<evidence type="ECO:0000259" key="6">
    <source>
        <dbReference type="Pfam" id="PF06268"/>
    </source>
</evidence>
<dbReference type="Pfam" id="PF06268">
    <property type="entry name" value="Fascin"/>
    <property type="match status" value="3"/>
</dbReference>
<dbReference type="Proteomes" id="UP000565207">
    <property type="component" value="Unassembled WGS sequence"/>
</dbReference>
<dbReference type="GO" id="GO:0016477">
    <property type="term" value="P:cell migration"/>
    <property type="evidence" value="ECO:0007669"/>
    <property type="project" value="TreeGrafter"/>
</dbReference>
<dbReference type="PANTHER" id="PTHR10551:SF9">
    <property type="entry name" value="FASCIN-2"/>
    <property type="match status" value="1"/>
</dbReference>
<keyword evidence="3" id="KW-0963">Cytoplasm</keyword>
<dbReference type="GO" id="GO:0015629">
    <property type="term" value="C:actin cytoskeleton"/>
    <property type="evidence" value="ECO:0007669"/>
    <property type="project" value="TreeGrafter"/>
</dbReference>
<feature type="domain" description="Fascin-like" evidence="6">
    <location>
        <begin position="141"/>
        <end position="253"/>
    </location>
</feature>
<dbReference type="Gene3D" id="2.80.10.50">
    <property type="match status" value="3"/>
</dbReference>
<feature type="domain" description="Fascin-like" evidence="6">
    <location>
        <begin position="21"/>
        <end position="132"/>
    </location>
</feature>
<organism evidence="7 8">
    <name type="scientific">Pedionomus torquatus</name>
    <name type="common">Plains-wanderer</name>
    <dbReference type="NCBI Taxonomy" id="227192"/>
    <lineage>
        <taxon>Eukaryota</taxon>
        <taxon>Metazoa</taxon>
        <taxon>Chordata</taxon>
        <taxon>Craniata</taxon>
        <taxon>Vertebrata</taxon>
        <taxon>Euteleostomi</taxon>
        <taxon>Archelosauria</taxon>
        <taxon>Archosauria</taxon>
        <taxon>Dinosauria</taxon>
        <taxon>Saurischia</taxon>
        <taxon>Theropoda</taxon>
        <taxon>Coelurosauria</taxon>
        <taxon>Aves</taxon>
        <taxon>Neognathae</taxon>
        <taxon>Neoaves</taxon>
        <taxon>Charadriiformes</taxon>
        <taxon>Pedionomidae</taxon>
        <taxon>Pedionomus</taxon>
    </lineage>
</organism>
<evidence type="ECO:0000256" key="4">
    <source>
        <dbReference type="ARBA" id="ARBA00023203"/>
    </source>
</evidence>